<dbReference type="Pfam" id="PF16656">
    <property type="entry name" value="Pur_ac_phosph_N"/>
    <property type="match status" value="1"/>
</dbReference>
<dbReference type="EMBL" id="DYUZ01000014">
    <property type="protein sequence ID" value="HJG36938.1"/>
    <property type="molecule type" value="Genomic_DNA"/>
</dbReference>
<keyword evidence="4" id="KW-0472">Membrane</keyword>
<evidence type="ECO:0000313" key="6">
    <source>
        <dbReference type="EMBL" id="HJG36938.1"/>
    </source>
</evidence>
<dbReference type="SUPFAM" id="SSF49363">
    <property type="entry name" value="Purple acid phosphatase, N-terminal domain"/>
    <property type="match status" value="1"/>
</dbReference>
<dbReference type="InterPro" id="IPR013378">
    <property type="entry name" value="InlB-like_B-rpt"/>
</dbReference>
<feature type="compositionally biased region" description="Low complexity" evidence="3">
    <location>
        <begin position="2943"/>
        <end position="2961"/>
    </location>
</feature>
<sequence>MVESSMKGKHGKGLAAAKSGVGHAEGYRATKQAARRRLIALTVSFVLVAQAMLSPLLSVVAYAESEGVAWGGFSSGDGADEARFSADANELRIAVLSDTHYYPVNFVSDCADYETYVGGDPKMLEESGSILDAALDMVRQDAPDILIVSGDLTKDGEIQGHRDLAAKFQDLENETDTEVFVINGNHDIYNYEDACTFQNGYQESAQTTTPDEFKQIYANFGYNGDFDAQYFTNPVAGEEAGGLSYAVDLGQFTIVAVDSGMYSPDAGTGYDTNEHVTSGRVDEDLLPWVTDRVREADAEGDTVIGIMHHGLIPHFEGEEGILSEYVVEDWQNVATQFADAGMRYIFTGHMHANDIAEYTTVSGNHITDLETGSLSSWKSPMRTVTLTKGEALNDGTARTQETFAVSSRGVTSIDFTDHTGQTTHIDDFLAYTQQTLYPETLFNNMANGMLRPMLQEIGGTGLRQWIAENLPDLDLDGTILDLVRDALAGGMEIELGTGIGRVHVEYRNGGIHLSPSGTAGLIGSMTITDAQLLQIVYDVIDKVEERYIDNPDWLLGQIDDIVTQVSSYGLTSLDSEQKTIYDLVFVILTGHYGGAENPPAWVADAVATIRQGDIIQGLITMLVDDLMPIVDDVLSNTSIDTGIAFSGLWKTAIDSMTDDGNLKATLETFGFDQAAIRGLVDGLINEYMSPSFLTGMGSLVGNICDSMLYDTNGSDDVIGGDGRTITFDGATEAPAPSVENGLLPTQITMTLGADGVASRNIRWYTGTMVTEGTVQVATDAGFEDIVTEVDATSEEVTKPQTQLNLGLVTTYGTQQATKHSATVSGLAENTDYYYRVGDKDNGYWSDAIPFTTGGETDDSDTFSFINVNDSQGMVESDYDVYLNTLEQARASFPDAAFTIHGGDFVDDGANEDYWTWALDDENDVAQGMAMAPATGNHEARSEVEGITDENPIVSHFNLANVPEGQDLSTGVYYSFEYKNATFVVLNTNDLSADGGISQAQYDWAYQALSAADTEWKIVLLHKSPYSNGPHQTDEDVVAIRGQMDALAASCDVDVVLSGHDHVYNRTPYLMRGESQTVTTETQTYQGTNYETAVNPNGTVFIIAGTCGVKNYAQDTTGGIPSQVALDLSVPVYTGFTIDGDHLYYQAYTVSDGASTMVDSFAISKAEDATPAWQEVEDQIAALPEQSEVTLDDQRAIEAARAAYNGLSPEDQQQVSNVDRLVAAERMLELLQSVDGKRTVTVTNHDQFTDAINDPGVGTIITQGTIEFDEGGLFDDGDREIYVRRDVVVRGTGTLRYCRFHVESGATLVLADSVYVDDTRSQGSLYDALNPVEVNAGGTLITQDTVSLRTEYGQGGSDEGVAVKLMGAGATAILGSSGSYWGSEAAVLSTAEGTTLVINDGTFNAKNNNRVVIDTHGDATVNGGTISSMWISGTLRVNGGTFEHQDSASSDWTPLMVSGGDAYITGGTFETYNGRDGTASIKLENGARMHILADTNGAVRIGSMNAYVGSPSTTDYENVRLGYVRANGWNGSQDGIYRVEGAASASSVEEVAALGGAHLTTNDVSDNGNYMTTTLPDGTSTVYGKYWLYGGTGGKSAPSGSGIIGSGEVIVYGPVRTIQNNPVTGVTIDGDATRLVDLAQEGADTLLLTGYTTPANAFNNGITWSSDNEQTASVEERNGQGVVTINQPGGANITATSDSNQNASATVEVIAVKPELEGTDTLDEQTATATYTASKGFESDAYDKRLAWRYSVSDQTIATIDAETGVLTKAAPGSVTVTATLYLDGEPTMITVSKDVVLKATPETPGVDAVNALIDVRVTDANEDMAGAHTAQAFEGLIPNTEGLNDSYTIGEVYSDNVAADNPFEAFTNFVGITRAAKVYKVDVIIQAAPYVAAFDKALGLEAGTHEVSGDESRTVTLVWSDGDPAAGPAVAAGWTLEDPAATPVTFQGICKSAQAALELTVTPGADHAMVTVAGANGAGLYGDIQWSDDETAWESNTYSTLRPGTNTQDVSTAGTFYFRAAGDGTHEPSAVATVTIAKVTFDAGDGEFEGGGTTSAWYLQSGTAIGADNLPTATRDDYVFAGWQAADGTAFDGATTVAGEVAVTAQWGTDSEPVIPSAPTPEGVAEMLSDQLAVELHGVNELHNEDEGDDSHPDVTFGNGGTAQLPAAAFEATAPAPVDGQDGVYTMAVTMGAQAFLDAYSQMEDAEGGEPYGEHFLASKDAQDEFTLTLELDTTDLAEGEQPVWKLSDDTPARYTFNITCLTLRPAEAEIYTGGASDTGGHFVDQYVIDGQGNAYTIEALNALLDEGTEASIKYYAEDGTEVTDDTEPGHYIARIDVETTGAQTRAGSDADESLEVTVNGSEYTYALEPSELIIRSVSDSDNAERGDFNVDLLDSTDADVIKAALAEAAGGVVASLPANTTIYFNGDTSIPLASTDGVTLFSDDLLPGQREAELIDHAEEQAQITIGDTYDFQYLDLVDESQSNAWVSSSAGTTVYWRISEGVDPASVKVYHFTGLHRDYTATDDEVSDLIAQSAVEPMALTPGDGYVSFMVPASGFSPYLMVWSELPETHSVTLDPNGGTLPDGAAATLEVADDATIDELPTPMRAGYEFGGWYTDMACTDGSEFITGKTQVSDDMKLYAKWTLVAPQTVTLTFDAGEGAFAGDPASKIAMIEIAANGSLAFSQAPVPEREGYELAGWYVGDDPDAELVFTDDADPDQGITATVFAAATTLHAIWLEDLSSDEDISFANINQVYTGGPVAAVPAFGASFPASEQGDVAVSYRPEGADDEAWTEDAPVNAGTYDVRFSYPGTDAYAGFEKVYADGIHITPADLSQTGLAVAPSAVDAGTALADIDLVGGTVTLANGTVVAGAWQWYDPAAAVNQTGTYQAVFVPEIPVGGSALNYNQLYVDLTITVNATDPGTDPDRPGGDVDPDNPPADPDAPASPTAPVAPGDSSSGDKGTGSSQGGSAQSDAGCSRLSSTGDATILAVAATGSLGAVAIAGGFLARRKKREE</sequence>
<dbReference type="GO" id="GO:0046872">
    <property type="term" value="F:metal ion binding"/>
    <property type="evidence" value="ECO:0007669"/>
    <property type="project" value="InterPro"/>
</dbReference>
<dbReference type="InterPro" id="IPR015914">
    <property type="entry name" value="PAPs_N"/>
</dbReference>
<dbReference type="Pfam" id="PF02368">
    <property type="entry name" value="Big_2"/>
    <property type="match status" value="1"/>
</dbReference>
<dbReference type="PANTHER" id="PTHR43143">
    <property type="entry name" value="METALLOPHOSPHOESTERASE, CALCINEURIN SUPERFAMILY"/>
    <property type="match status" value="1"/>
</dbReference>
<reference evidence="6" key="1">
    <citation type="journal article" date="2021" name="PeerJ">
        <title>Extensive microbial diversity within the chicken gut microbiome revealed by metagenomics and culture.</title>
        <authorList>
            <person name="Gilroy R."/>
            <person name="Ravi A."/>
            <person name="Getino M."/>
            <person name="Pursley I."/>
            <person name="Horton D.L."/>
            <person name="Alikhan N.F."/>
            <person name="Baker D."/>
            <person name="Gharbi K."/>
            <person name="Hall N."/>
            <person name="Watson M."/>
            <person name="Adriaenssens E.M."/>
            <person name="Foster-Nyarko E."/>
            <person name="Jarju S."/>
            <person name="Secka A."/>
            <person name="Antonio M."/>
            <person name="Oren A."/>
            <person name="Chaudhuri R.R."/>
            <person name="La Ragione R."/>
            <person name="Hildebrand F."/>
            <person name="Pallen M.J."/>
        </authorList>
    </citation>
    <scope>NUCLEOTIDE SEQUENCE</scope>
    <source>
        <strain evidence="6">ChiHjej13B12-9602</strain>
    </source>
</reference>
<feature type="domain" description="BIG2" evidence="5">
    <location>
        <begin position="1709"/>
        <end position="1790"/>
    </location>
</feature>
<dbReference type="SUPFAM" id="SSF49373">
    <property type="entry name" value="Invasin/intimin cell-adhesion fragments"/>
    <property type="match status" value="1"/>
</dbReference>
<dbReference type="Gene3D" id="3.60.21.10">
    <property type="match status" value="2"/>
</dbReference>
<feature type="compositionally biased region" description="Low complexity" evidence="3">
    <location>
        <begin position="2969"/>
        <end position="2979"/>
    </location>
</feature>
<dbReference type="NCBIfam" id="TIGR02543">
    <property type="entry name" value="List_Bact_rpt"/>
    <property type="match status" value="1"/>
</dbReference>
<evidence type="ECO:0000256" key="1">
    <source>
        <dbReference type="ARBA" id="ARBA00004196"/>
    </source>
</evidence>
<dbReference type="SMART" id="SM00635">
    <property type="entry name" value="BID_2"/>
    <property type="match status" value="2"/>
</dbReference>
<dbReference type="InterPro" id="IPR008964">
    <property type="entry name" value="Invasin/intimin_cell_adhesion"/>
</dbReference>
<dbReference type="GO" id="GO:0030313">
    <property type="term" value="C:cell envelope"/>
    <property type="evidence" value="ECO:0007669"/>
    <property type="project" value="UniProtKB-SubCell"/>
</dbReference>
<feature type="transmembrane region" description="Helical" evidence="4">
    <location>
        <begin position="2987"/>
        <end position="3009"/>
    </location>
</feature>
<dbReference type="RefSeq" id="WP_273189401.1">
    <property type="nucleotide sequence ID" value="NZ_DYUZ01000014.1"/>
</dbReference>
<dbReference type="InterPro" id="IPR051918">
    <property type="entry name" value="STPP_CPPED1"/>
</dbReference>
<comment type="caution">
    <text evidence="6">The sequence shown here is derived from an EMBL/GenBank/DDBJ whole genome shotgun (WGS) entry which is preliminary data.</text>
</comment>
<dbReference type="PANTHER" id="PTHR43143:SF1">
    <property type="entry name" value="SERINE_THREONINE-PROTEIN PHOSPHATASE CPPED1"/>
    <property type="match status" value="1"/>
</dbReference>
<comment type="subcellular location">
    <subcellularLocation>
        <location evidence="1">Cell envelope</location>
    </subcellularLocation>
</comment>
<organism evidence="6 7">
    <name type="scientific">Enorma phocaeensis</name>
    <dbReference type="NCBI Taxonomy" id="1871019"/>
    <lineage>
        <taxon>Bacteria</taxon>
        <taxon>Bacillati</taxon>
        <taxon>Actinomycetota</taxon>
        <taxon>Coriobacteriia</taxon>
        <taxon>Coriobacteriales</taxon>
        <taxon>Coriobacteriaceae</taxon>
        <taxon>Enorma</taxon>
    </lineage>
</organism>
<keyword evidence="4" id="KW-1133">Transmembrane helix</keyword>
<evidence type="ECO:0000259" key="5">
    <source>
        <dbReference type="SMART" id="SM00635"/>
    </source>
</evidence>
<evidence type="ECO:0000313" key="7">
    <source>
        <dbReference type="Proteomes" id="UP000753256"/>
    </source>
</evidence>
<feature type="region of interest" description="Disordered" evidence="3">
    <location>
        <begin position="2920"/>
        <end position="2981"/>
    </location>
</feature>
<evidence type="ECO:0000256" key="3">
    <source>
        <dbReference type="SAM" id="MobiDB-lite"/>
    </source>
</evidence>
<protein>
    <submittedName>
        <fullName evidence="6">Metallophosphoesterase</fullName>
    </submittedName>
</protein>
<dbReference type="GO" id="GO:0003993">
    <property type="term" value="F:acid phosphatase activity"/>
    <property type="evidence" value="ECO:0007669"/>
    <property type="project" value="InterPro"/>
</dbReference>
<reference evidence="6" key="2">
    <citation type="submission" date="2021-09" db="EMBL/GenBank/DDBJ databases">
        <authorList>
            <person name="Gilroy R."/>
        </authorList>
    </citation>
    <scope>NUCLEOTIDE SEQUENCE</scope>
    <source>
        <strain evidence="6">ChiHjej13B12-9602</strain>
    </source>
</reference>
<dbReference type="Proteomes" id="UP000753256">
    <property type="component" value="Unassembled WGS sequence"/>
</dbReference>
<proteinExistence type="predicted"/>
<dbReference type="Pfam" id="PF09479">
    <property type="entry name" value="Flg_new"/>
    <property type="match status" value="3"/>
</dbReference>
<dbReference type="Pfam" id="PF00149">
    <property type="entry name" value="Metallophos"/>
    <property type="match status" value="2"/>
</dbReference>
<keyword evidence="2" id="KW-0732">Signal</keyword>
<dbReference type="Gene3D" id="2.60.40.1080">
    <property type="match status" value="2"/>
</dbReference>
<keyword evidence="4" id="KW-0812">Transmembrane</keyword>
<feature type="domain" description="BIG2" evidence="5">
    <location>
        <begin position="1621"/>
        <end position="1706"/>
    </location>
</feature>
<evidence type="ECO:0000256" key="2">
    <source>
        <dbReference type="ARBA" id="ARBA00022729"/>
    </source>
</evidence>
<dbReference type="InterPro" id="IPR004843">
    <property type="entry name" value="Calcineurin-like_PHP"/>
</dbReference>
<gene>
    <name evidence="6" type="ORF">K8V70_03615</name>
</gene>
<evidence type="ECO:0000256" key="4">
    <source>
        <dbReference type="SAM" id="Phobius"/>
    </source>
</evidence>
<accession>A0A921IT05</accession>
<name>A0A921IT05_9ACTN</name>
<dbReference type="InterPro" id="IPR029052">
    <property type="entry name" value="Metallo-depent_PP-like"/>
</dbReference>
<feature type="transmembrane region" description="Helical" evidence="4">
    <location>
        <begin position="38"/>
        <end position="63"/>
    </location>
</feature>
<dbReference type="InterPro" id="IPR003343">
    <property type="entry name" value="Big_2"/>
</dbReference>
<dbReference type="SUPFAM" id="SSF56300">
    <property type="entry name" value="Metallo-dependent phosphatases"/>
    <property type="match status" value="2"/>
</dbReference>
<dbReference type="InterPro" id="IPR042229">
    <property type="entry name" value="Listeria/Bacterioides_rpt_sf"/>
</dbReference>
<dbReference type="InterPro" id="IPR008963">
    <property type="entry name" value="Purple_acid_Pase-like_N"/>
</dbReference>
<dbReference type="Gene3D" id="2.60.40.380">
    <property type="entry name" value="Purple acid phosphatase-like, N-terminal"/>
    <property type="match status" value="1"/>
</dbReference>
<dbReference type="Gene3D" id="2.60.40.4270">
    <property type="entry name" value="Listeria-Bacteroides repeat domain"/>
    <property type="match status" value="3"/>
</dbReference>